<dbReference type="AlphaFoldDB" id="A0A2S8ADS5"/>
<dbReference type="Gene3D" id="3.40.190.10">
    <property type="entry name" value="Periplasmic binding protein-like II"/>
    <property type="match status" value="2"/>
</dbReference>
<comment type="function">
    <text evidence="2">Tetrapolymerization of the monopyrrole PBG into the hydroxymethylbilane pre-uroporphyrinogen in several discrete steps.</text>
</comment>
<protein>
    <recommendedName>
        <fullName evidence="9">Hydroxymethylbilane synthase</fullName>
        <ecNumber evidence="9">2.5.1.61</ecNumber>
    </recommendedName>
</protein>
<evidence type="ECO:0000259" key="11">
    <source>
        <dbReference type="Pfam" id="PF03900"/>
    </source>
</evidence>
<evidence type="ECO:0000313" key="13">
    <source>
        <dbReference type="Proteomes" id="UP000238042"/>
    </source>
</evidence>
<dbReference type="GO" id="GO:0005737">
    <property type="term" value="C:cytoplasm"/>
    <property type="evidence" value="ECO:0007669"/>
    <property type="project" value="UniProtKB-UniRule"/>
</dbReference>
<comment type="pathway">
    <text evidence="3">Porphyrin-containing compound metabolism; protoporphyrin-IX biosynthesis; coproporphyrinogen-III from 5-aminolevulinate: step 2/4.</text>
</comment>
<dbReference type="InterPro" id="IPR022418">
    <property type="entry name" value="Porphobilinogen_deaminase_C"/>
</dbReference>
<evidence type="ECO:0000256" key="3">
    <source>
        <dbReference type="ARBA" id="ARBA00004735"/>
    </source>
</evidence>
<dbReference type="NCBIfam" id="TIGR00212">
    <property type="entry name" value="hemC"/>
    <property type="match status" value="1"/>
</dbReference>
<evidence type="ECO:0000313" key="12">
    <source>
        <dbReference type="EMBL" id="PQL93103.1"/>
    </source>
</evidence>
<feature type="domain" description="Porphobilinogen deaminase C-terminal" evidence="11">
    <location>
        <begin position="220"/>
        <end position="289"/>
    </location>
</feature>
<dbReference type="GO" id="GO:0004418">
    <property type="term" value="F:hydroxymethylbilane synthase activity"/>
    <property type="evidence" value="ECO:0007669"/>
    <property type="project" value="UniProtKB-UniRule"/>
</dbReference>
<dbReference type="PANTHER" id="PTHR11557:SF0">
    <property type="entry name" value="PORPHOBILINOGEN DEAMINASE"/>
    <property type="match status" value="1"/>
</dbReference>
<dbReference type="Pfam" id="PF01379">
    <property type="entry name" value="Porphobil_deam"/>
    <property type="match status" value="1"/>
</dbReference>
<evidence type="ECO:0000256" key="8">
    <source>
        <dbReference type="ARBA" id="ARBA00048169"/>
    </source>
</evidence>
<comment type="similarity">
    <text evidence="4">Belongs to the HMBS family.</text>
</comment>
<reference evidence="12 13" key="1">
    <citation type="submission" date="2018-02" db="EMBL/GenBank/DDBJ databases">
        <title>Genome sequences of Apibacter spp., gut symbionts of Asian honey bees.</title>
        <authorList>
            <person name="Kwong W.K."/>
            <person name="Steele M.I."/>
            <person name="Moran N.A."/>
        </authorList>
    </citation>
    <scope>NUCLEOTIDE SEQUENCE [LARGE SCALE GENOMIC DNA]</scope>
    <source>
        <strain evidence="13">wkB301</strain>
    </source>
</reference>
<dbReference type="EMBL" id="PSZM01000036">
    <property type="protein sequence ID" value="PQL93103.1"/>
    <property type="molecule type" value="Genomic_DNA"/>
</dbReference>
<dbReference type="InterPro" id="IPR022417">
    <property type="entry name" value="Porphobilin_deaminase_N"/>
</dbReference>
<keyword evidence="13" id="KW-1185">Reference proteome</keyword>
<dbReference type="InterPro" id="IPR000860">
    <property type="entry name" value="HemC"/>
</dbReference>
<dbReference type="PROSITE" id="PS00533">
    <property type="entry name" value="PORPHOBILINOGEN_DEAM"/>
    <property type="match status" value="1"/>
</dbReference>
<dbReference type="InterPro" id="IPR022419">
    <property type="entry name" value="Porphobilin_deaminase_cofac_BS"/>
</dbReference>
<evidence type="ECO:0000256" key="6">
    <source>
        <dbReference type="ARBA" id="ARBA00022679"/>
    </source>
</evidence>
<evidence type="ECO:0000256" key="4">
    <source>
        <dbReference type="ARBA" id="ARBA00005638"/>
    </source>
</evidence>
<dbReference type="OrthoDB" id="9810298at2"/>
<evidence type="ECO:0000256" key="7">
    <source>
        <dbReference type="ARBA" id="ARBA00023244"/>
    </source>
</evidence>
<evidence type="ECO:0000256" key="5">
    <source>
        <dbReference type="ARBA" id="ARBA00011245"/>
    </source>
</evidence>
<name>A0A2S8ADS5_9FLAO</name>
<dbReference type="GO" id="GO:0006783">
    <property type="term" value="P:heme biosynthetic process"/>
    <property type="evidence" value="ECO:0007669"/>
    <property type="project" value="TreeGrafter"/>
</dbReference>
<comment type="cofactor">
    <cofactor evidence="1">
        <name>dipyrromethane</name>
        <dbReference type="ChEBI" id="CHEBI:60342"/>
    </cofactor>
</comment>
<sequence length="303" mass="33896">MNLIRIGTRKSPLAMWQAYAVEQKLKKQGYLTKVIPISSHGDKNLIQPLYRMDIVGVFTKDLDIALLNNEVDIAVHSLKDVPTILPDSIEITAFLERDYEQDILIRNSSSSKNTGNFNDLYVGCSSLRRRAFWKSQYPNVIFGDIRGNIQTRLNKLESENFDATIFSLAAIKRLNIPLSYEVLDFIIPAPSQGVIAVTSLKTNTEIKKAVNKINHKKTQICVQIERSFLNELEGGCTAPVGAIAKIEGENVHFKAGIVSLEGNDKVLLNEVFPFVNSELHGKKLADKAKKMGADKIIEEIKIK</sequence>
<dbReference type="SUPFAM" id="SSF53850">
    <property type="entry name" value="Periplasmic binding protein-like II"/>
    <property type="match status" value="1"/>
</dbReference>
<accession>A0A2S8ADS5</accession>
<dbReference type="RefSeq" id="WP_105246641.1">
    <property type="nucleotide sequence ID" value="NZ_PSZM01000036.1"/>
</dbReference>
<dbReference type="PRINTS" id="PR00151">
    <property type="entry name" value="PORPHBDMNASE"/>
</dbReference>
<dbReference type="PIRSF" id="PIRSF001438">
    <property type="entry name" value="4pyrrol_synth_OHMeBilane_synth"/>
    <property type="match status" value="1"/>
</dbReference>
<feature type="domain" description="Porphobilinogen deaminase N-terminal" evidence="10">
    <location>
        <begin position="4"/>
        <end position="207"/>
    </location>
</feature>
<evidence type="ECO:0000256" key="2">
    <source>
        <dbReference type="ARBA" id="ARBA00002869"/>
    </source>
</evidence>
<comment type="caution">
    <text evidence="12">The sequence shown here is derived from an EMBL/GenBank/DDBJ whole genome shotgun (WGS) entry which is preliminary data.</text>
</comment>
<dbReference type="InterPro" id="IPR036803">
    <property type="entry name" value="Porphobilinogen_deaminase_C_sf"/>
</dbReference>
<proteinExistence type="inferred from homology"/>
<keyword evidence="6" id="KW-0808">Transferase</keyword>
<comment type="catalytic activity">
    <reaction evidence="8">
        <text>4 porphobilinogen + H2O = hydroxymethylbilane + 4 NH4(+)</text>
        <dbReference type="Rhea" id="RHEA:13185"/>
        <dbReference type="ChEBI" id="CHEBI:15377"/>
        <dbReference type="ChEBI" id="CHEBI:28938"/>
        <dbReference type="ChEBI" id="CHEBI:57845"/>
        <dbReference type="ChEBI" id="CHEBI:58126"/>
        <dbReference type="EC" id="2.5.1.61"/>
    </reaction>
</comment>
<evidence type="ECO:0000256" key="9">
    <source>
        <dbReference type="NCBIfam" id="TIGR00212"/>
    </source>
</evidence>
<keyword evidence="7" id="KW-0627">Porphyrin biosynthesis</keyword>
<dbReference type="SUPFAM" id="SSF54782">
    <property type="entry name" value="Porphobilinogen deaminase (hydroxymethylbilane synthase), C-terminal domain"/>
    <property type="match status" value="1"/>
</dbReference>
<evidence type="ECO:0000256" key="1">
    <source>
        <dbReference type="ARBA" id="ARBA00001916"/>
    </source>
</evidence>
<dbReference type="Gene3D" id="3.30.160.40">
    <property type="entry name" value="Porphobilinogen deaminase, C-terminal domain"/>
    <property type="match status" value="1"/>
</dbReference>
<dbReference type="Proteomes" id="UP000238042">
    <property type="component" value="Unassembled WGS sequence"/>
</dbReference>
<dbReference type="EC" id="2.5.1.61" evidence="9"/>
<evidence type="ECO:0000259" key="10">
    <source>
        <dbReference type="Pfam" id="PF01379"/>
    </source>
</evidence>
<dbReference type="Pfam" id="PF03900">
    <property type="entry name" value="Porphobil_deamC"/>
    <property type="match status" value="1"/>
</dbReference>
<organism evidence="12 13">
    <name type="scientific">Apibacter adventoris</name>
    <dbReference type="NCBI Taxonomy" id="1679466"/>
    <lineage>
        <taxon>Bacteria</taxon>
        <taxon>Pseudomonadati</taxon>
        <taxon>Bacteroidota</taxon>
        <taxon>Flavobacteriia</taxon>
        <taxon>Flavobacteriales</taxon>
        <taxon>Weeksellaceae</taxon>
        <taxon>Apibacter</taxon>
    </lineage>
</organism>
<comment type="subunit">
    <text evidence="5">Monomer.</text>
</comment>
<dbReference type="PANTHER" id="PTHR11557">
    <property type="entry name" value="PORPHOBILINOGEN DEAMINASE"/>
    <property type="match status" value="1"/>
</dbReference>
<gene>
    <name evidence="12" type="ORF">C4S77_05430</name>
</gene>